<protein>
    <recommendedName>
        <fullName evidence="4">PRKC apoptosis WT1 regulator protein</fullName>
    </recommendedName>
</protein>
<keyword evidence="3" id="KW-1185">Reference proteome</keyword>
<dbReference type="GO" id="GO:0006915">
    <property type="term" value="P:apoptotic process"/>
    <property type="evidence" value="ECO:0007669"/>
    <property type="project" value="InterPro"/>
</dbReference>
<dbReference type="GO" id="GO:0005737">
    <property type="term" value="C:cytoplasm"/>
    <property type="evidence" value="ECO:0007669"/>
    <property type="project" value="TreeGrafter"/>
</dbReference>
<dbReference type="AlphaFoldDB" id="A0AAW0WVG5"/>
<dbReference type="EMBL" id="JARKIK010000044">
    <property type="protein sequence ID" value="KAK8736290.1"/>
    <property type="molecule type" value="Genomic_DNA"/>
</dbReference>
<feature type="region of interest" description="Disordered" evidence="1">
    <location>
        <begin position="1"/>
        <end position="209"/>
    </location>
</feature>
<feature type="compositionally biased region" description="Acidic residues" evidence="1">
    <location>
        <begin position="196"/>
        <end position="205"/>
    </location>
</feature>
<feature type="compositionally biased region" description="Basic and acidic residues" evidence="1">
    <location>
        <begin position="63"/>
        <end position="80"/>
    </location>
</feature>
<evidence type="ECO:0000313" key="3">
    <source>
        <dbReference type="Proteomes" id="UP001445076"/>
    </source>
</evidence>
<comment type="caution">
    <text evidence="2">The sequence shown here is derived from an EMBL/GenBank/DDBJ whole genome shotgun (WGS) entry which is preliminary data.</text>
</comment>
<dbReference type="GO" id="GO:0043065">
    <property type="term" value="P:positive regulation of apoptotic process"/>
    <property type="evidence" value="ECO:0007669"/>
    <property type="project" value="TreeGrafter"/>
</dbReference>
<feature type="compositionally biased region" description="Basic residues" evidence="1">
    <location>
        <begin position="81"/>
        <end position="104"/>
    </location>
</feature>
<dbReference type="InterPro" id="IPR026117">
    <property type="entry name" value="Par-4"/>
</dbReference>
<dbReference type="Proteomes" id="UP001445076">
    <property type="component" value="Unassembled WGS sequence"/>
</dbReference>
<dbReference type="PANTHER" id="PTHR15093:SF1">
    <property type="entry name" value="PRKC APOPTOSIS WT1 REGULATOR PROTEIN"/>
    <property type="match status" value="1"/>
</dbReference>
<reference evidence="2 3" key="1">
    <citation type="journal article" date="2024" name="BMC Genomics">
        <title>Genome assembly of redclaw crayfish (Cherax quadricarinatus) provides insights into its immune adaptation and hypoxia tolerance.</title>
        <authorList>
            <person name="Liu Z."/>
            <person name="Zheng J."/>
            <person name="Li H."/>
            <person name="Fang K."/>
            <person name="Wang S."/>
            <person name="He J."/>
            <person name="Zhou D."/>
            <person name="Weng S."/>
            <person name="Chi M."/>
            <person name="Gu Z."/>
            <person name="He J."/>
            <person name="Li F."/>
            <person name="Wang M."/>
        </authorList>
    </citation>
    <scope>NUCLEOTIDE SEQUENCE [LARGE SCALE GENOMIC DNA]</scope>
    <source>
        <strain evidence="2">ZL_2023a</strain>
    </source>
</reference>
<proteinExistence type="predicted"/>
<gene>
    <name evidence="2" type="ORF">OTU49_004920</name>
</gene>
<sequence>MASSSVSQEDVDIDFETSSRRSRIRTARARNINPTSRPGEADEECEGSERDAGTGGGLFPGAPDHDASPKPATRLKEKRMNRPNHTNKGKQQRDRRKLREKRRSTGVVHLPSTEFLKRGYLRPQSTGGSTGEDEELLSMTAETRRNTHYNEHPEKERNVTGSGDYHHSSAPGPAVMADHKHKKSFTSHRNKSPSDLEADDEDNQDYDSLTMSDSTLSLVQPASSAITSIHPSNTLQTTRQPSNGRPATPTSESVDELLESAREENRRLLGLLEERDRRISSLESRLSILTGELTQACTERSNLRQENTALIRAMASLTAK</sequence>
<name>A0AAW0WVG5_CHEQU</name>
<feature type="region of interest" description="Disordered" evidence="1">
    <location>
        <begin position="221"/>
        <end position="255"/>
    </location>
</feature>
<accession>A0AAW0WVG5</accession>
<organism evidence="2 3">
    <name type="scientific">Cherax quadricarinatus</name>
    <name type="common">Australian red claw crayfish</name>
    <dbReference type="NCBI Taxonomy" id="27406"/>
    <lineage>
        <taxon>Eukaryota</taxon>
        <taxon>Metazoa</taxon>
        <taxon>Ecdysozoa</taxon>
        <taxon>Arthropoda</taxon>
        <taxon>Crustacea</taxon>
        <taxon>Multicrustacea</taxon>
        <taxon>Malacostraca</taxon>
        <taxon>Eumalacostraca</taxon>
        <taxon>Eucarida</taxon>
        <taxon>Decapoda</taxon>
        <taxon>Pleocyemata</taxon>
        <taxon>Astacidea</taxon>
        <taxon>Parastacoidea</taxon>
        <taxon>Parastacidae</taxon>
        <taxon>Cherax</taxon>
    </lineage>
</organism>
<evidence type="ECO:0008006" key="4">
    <source>
        <dbReference type="Google" id="ProtNLM"/>
    </source>
</evidence>
<feature type="compositionally biased region" description="Basic residues" evidence="1">
    <location>
        <begin position="179"/>
        <end position="191"/>
    </location>
</feature>
<evidence type="ECO:0000256" key="1">
    <source>
        <dbReference type="SAM" id="MobiDB-lite"/>
    </source>
</evidence>
<feature type="compositionally biased region" description="Basic and acidic residues" evidence="1">
    <location>
        <begin position="142"/>
        <end position="158"/>
    </location>
</feature>
<evidence type="ECO:0000313" key="2">
    <source>
        <dbReference type="EMBL" id="KAK8736290.1"/>
    </source>
</evidence>
<feature type="compositionally biased region" description="Polar residues" evidence="1">
    <location>
        <begin position="221"/>
        <end position="252"/>
    </location>
</feature>
<dbReference type="PANTHER" id="PTHR15093">
    <property type="entry name" value="PROSTATE APOPTOSIS RESPONSE PROTEIN PAR-4"/>
    <property type="match status" value="1"/>
</dbReference>